<protein>
    <submittedName>
        <fullName evidence="2">Uncharacterized protein</fullName>
    </submittedName>
</protein>
<reference evidence="2" key="1">
    <citation type="submission" date="2016-12" db="EMBL/GenBank/DDBJ databases">
        <title>An insight into the sialome and mialome of the sand fly, Nyssomyia neivai.</title>
        <authorList>
            <person name="Sebastian V."/>
            <person name="Goulart T.M."/>
            <person name="Oliveira W."/>
            <person name="Calvo E."/>
            <person name="Oliveira L.F."/>
            <person name="Pinto M.C."/>
            <person name="Rosselino A.M."/>
            <person name="Ribeiro J.M."/>
        </authorList>
    </citation>
    <scope>NUCLEOTIDE SEQUENCE</scope>
</reference>
<keyword evidence="1" id="KW-0472">Membrane</keyword>
<keyword evidence="1" id="KW-1133">Transmembrane helix</keyword>
<name>A0A1L8D9J3_9DIPT</name>
<dbReference type="EMBL" id="GFDF01010951">
    <property type="protein sequence ID" value="JAV03133.1"/>
    <property type="molecule type" value="Transcribed_RNA"/>
</dbReference>
<evidence type="ECO:0000313" key="2">
    <source>
        <dbReference type="EMBL" id="JAV03133.1"/>
    </source>
</evidence>
<feature type="transmembrane region" description="Helical" evidence="1">
    <location>
        <begin position="54"/>
        <end position="72"/>
    </location>
</feature>
<keyword evidence="1" id="KW-0812">Transmembrane</keyword>
<evidence type="ECO:0000256" key="1">
    <source>
        <dbReference type="SAM" id="Phobius"/>
    </source>
</evidence>
<dbReference type="AlphaFoldDB" id="A0A1L8D9J3"/>
<proteinExistence type="predicted"/>
<sequence length="155" mass="17836">MYNYVTAVTYITTGSFLVIGIFAAHALITGQVSFDEKAIEEAVAGPLTSNITEVYVMGFFFILMNVILRITLNRFPLRIYKKGQEYLSVYTCKLPFRSETLKFNQGDVVKVPEKGILWKDCRYKIQGHKNILLAEYFKAPVELYTMQMPLEKNKK</sequence>
<feature type="transmembrane region" description="Helical" evidence="1">
    <location>
        <begin position="7"/>
        <end position="28"/>
    </location>
</feature>
<organism evidence="2">
    <name type="scientific">Nyssomyia neivai</name>
    <dbReference type="NCBI Taxonomy" id="330878"/>
    <lineage>
        <taxon>Eukaryota</taxon>
        <taxon>Metazoa</taxon>
        <taxon>Ecdysozoa</taxon>
        <taxon>Arthropoda</taxon>
        <taxon>Hexapoda</taxon>
        <taxon>Insecta</taxon>
        <taxon>Pterygota</taxon>
        <taxon>Neoptera</taxon>
        <taxon>Endopterygota</taxon>
        <taxon>Diptera</taxon>
        <taxon>Nematocera</taxon>
        <taxon>Psychodoidea</taxon>
        <taxon>Psychodidae</taxon>
        <taxon>Nyssomyia</taxon>
    </lineage>
</organism>
<accession>A0A1L8D9J3</accession>